<dbReference type="InterPro" id="IPR010432">
    <property type="entry name" value="RDD"/>
</dbReference>
<comment type="subcellular location">
    <subcellularLocation>
        <location evidence="1">Cell membrane</location>
        <topology evidence="1">Multi-pass membrane protein</topology>
    </subcellularLocation>
</comment>
<comment type="caution">
    <text evidence="8">The sequence shown here is derived from an EMBL/GenBank/DDBJ whole genome shotgun (WGS) entry which is preliminary data.</text>
</comment>
<evidence type="ECO:0000256" key="5">
    <source>
        <dbReference type="ARBA" id="ARBA00023136"/>
    </source>
</evidence>
<dbReference type="PANTHER" id="PTHR36115:SF10">
    <property type="entry name" value="RDD DOMAIN-CONTAINING PROTEIN"/>
    <property type="match status" value="1"/>
</dbReference>
<evidence type="ECO:0000256" key="3">
    <source>
        <dbReference type="ARBA" id="ARBA00022692"/>
    </source>
</evidence>
<dbReference type="Pfam" id="PF06271">
    <property type="entry name" value="RDD"/>
    <property type="match status" value="1"/>
</dbReference>
<evidence type="ECO:0000313" key="8">
    <source>
        <dbReference type="EMBL" id="MDA3969516.1"/>
    </source>
</evidence>
<dbReference type="InterPro" id="IPR051791">
    <property type="entry name" value="Pra-immunoreactive"/>
</dbReference>
<gene>
    <name evidence="8" type="ORF">PF021_07535</name>
</gene>
<keyword evidence="2" id="KW-1003">Cell membrane</keyword>
<dbReference type="RefSeq" id="WP_271021871.1">
    <property type="nucleotide sequence ID" value="NZ_JAQHXR010000004.1"/>
</dbReference>
<proteinExistence type="predicted"/>
<keyword evidence="9" id="KW-1185">Reference proteome</keyword>
<accession>A0ABT4VFN9</accession>
<name>A0ABT4VFN9_9HELI</name>
<evidence type="ECO:0000256" key="1">
    <source>
        <dbReference type="ARBA" id="ARBA00004651"/>
    </source>
</evidence>
<evidence type="ECO:0000259" key="7">
    <source>
        <dbReference type="Pfam" id="PF06271"/>
    </source>
</evidence>
<dbReference type="EMBL" id="JAQHXR010000004">
    <property type="protein sequence ID" value="MDA3969516.1"/>
    <property type="molecule type" value="Genomic_DNA"/>
</dbReference>
<feature type="domain" description="RDD" evidence="7">
    <location>
        <begin position="23"/>
        <end position="143"/>
    </location>
</feature>
<feature type="transmembrane region" description="Helical" evidence="6">
    <location>
        <begin position="37"/>
        <end position="55"/>
    </location>
</feature>
<feature type="transmembrane region" description="Helical" evidence="6">
    <location>
        <begin position="104"/>
        <end position="131"/>
    </location>
</feature>
<keyword evidence="3 6" id="KW-0812">Transmembrane</keyword>
<reference evidence="8 9" key="1">
    <citation type="submission" date="2023-01" db="EMBL/GenBank/DDBJ databases">
        <title>Description of Helicobacter ibis sp. nov. isolated from faecal droppings of black-faced ibis (Theristicus melanopis).</title>
        <authorList>
            <person name="Lopez-Cantillo M."/>
            <person name="Vidal-Veuthey B."/>
            <person name="Mella A."/>
            <person name="De La Haba R."/>
            <person name="Collado L."/>
        </authorList>
    </citation>
    <scope>NUCLEOTIDE SEQUENCE [LARGE SCALE GENOMIC DNA]</scope>
    <source>
        <strain evidence="8 9">A82</strain>
    </source>
</reference>
<keyword evidence="5 6" id="KW-0472">Membrane</keyword>
<dbReference type="Proteomes" id="UP001210261">
    <property type="component" value="Unassembled WGS sequence"/>
</dbReference>
<evidence type="ECO:0000256" key="4">
    <source>
        <dbReference type="ARBA" id="ARBA00022989"/>
    </source>
</evidence>
<evidence type="ECO:0000313" key="9">
    <source>
        <dbReference type="Proteomes" id="UP001210261"/>
    </source>
</evidence>
<sequence>MRFRHVKKISKKIITHDNNDNLATFFDRFKAQVVDTFMIYMPILYFITYVIMGSAEAFRDSVLAPFFGVILYGIVVSIFMSFGGQTPGKKAYEIIVKRDDNKKITFLFAMTRFFLFLVSGFLIFGIFMPLFRKDKKTLHDLILQTKVCKKV</sequence>
<feature type="transmembrane region" description="Helical" evidence="6">
    <location>
        <begin position="61"/>
        <end position="83"/>
    </location>
</feature>
<dbReference type="PANTHER" id="PTHR36115">
    <property type="entry name" value="PROLINE-RICH ANTIGEN HOMOLOG-RELATED"/>
    <property type="match status" value="1"/>
</dbReference>
<evidence type="ECO:0000256" key="6">
    <source>
        <dbReference type="SAM" id="Phobius"/>
    </source>
</evidence>
<keyword evidence="4 6" id="KW-1133">Transmembrane helix</keyword>
<evidence type="ECO:0000256" key="2">
    <source>
        <dbReference type="ARBA" id="ARBA00022475"/>
    </source>
</evidence>
<protein>
    <submittedName>
        <fullName evidence="8">RDD family protein</fullName>
    </submittedName>
</protein>
<organism evidence="8 9">
    <name type="scientific">Helicobacter ibis</name>
    <dbReference type="NCBI Taxonomy" id="2962633"/>
    <lineage>
        <taxon>Bacteria</taxon>
        <taxon>Pseudomonadati</taxon>
        <taxon>Campylobacterota</taxon>
        <taxon>Epsilonproteobacteria</taxon>
        <taxon>Campylobacterales</taxon>
        <taxon>Helicobacteraceae</taxon>
        <taxon>Helicobacter</taxon>
    </lineage>
</organism>